<dbReference type="Proteomes" id="UP001498398">
    <property type="component" value="Unassembled WGS sequence"/>
</dbReference>
<sequence>MIRLSQIFDPAPGLERWKRFQSHYSRRIKVLNFKGSLEHNDLSALLIAIQRTRPSLAILPNLRELNWIGSDHGRFEDMIMFICENLKDLSCSGEEDDLDPSFLPLLCETIQVLAPGLTNLILDIYPSSVYVSPLADHLKSLVNLTHLTIPAFPNISPILSTLDSFLSSLRSLSFNAFATNMAVTDTGGSLCNFPALYNLEFSTKTYQTVGQFLRASQLGALTSLTLDTISLERPASIRTLLLDISQRYPFLEELELKFKECELKEHPDIQNSPLDTSPIIAFNDFAPILNCKRISLFMLDHPHALNISDPDLERVALAWKGLKSLNLSNTPLNKNHHDITKPTLWSILFLANQCPDLEELTILVDTRPASMLPPNQIPSPGSSHTARKKVAALMSLDVGHSLIESDDVNRVASLLSQVCSPRCELTWDDDTDELPWHKVEDLLPYFSRMQSTIRVQSERIGFLEHRLGMKG</sequence>
<accession>A0ABR1IVE3</accession>
<protein>
    <submittedName>
        <fullName evidence="1">Uncharacterized protein</fullName>
    </submittedName>
</protein>
<dbReference type="Gene3D" id="3.80.10.10">
    <property type="entry name" value="Ribonuclease Inhibitor"/>
    <property type="match status" value="1"/>
</dbReference>
<evidence type="ECO:0000313" key="2">
    <source>
        <dbReference type="Proteomes" id="UP001498398"/>
    </source>
</evidence>
<gene>
    <name evidence="1" type="ORF">VKT23_016308</name>
</gene>
<evidence type="ECO:0000313" key="1">
    <source>
        <dbReference type="EMBL" id="KAK7442031.1"/>
    </source>
</evidence>
<dbReference type="EMBL" id="JBANRG010000060">
    <property type="protein sequence ID" value="KAK7442031.1"/>
    <property type="molecule type" value="Genomic_DNA"/>
</dbReference>
<name>A0ABR1IVE3_9AGAR</name>
<proteinExistence type="predicted"/>
<comment type="caution">
    <text evidence="1">The sequence shown here is derived from an EMBL/GenBank/DDBJ whole genome shotgun (WGS) entry which is preliminary data.</text>
</comment>
<dbReference type="InterPro" id="IPR032675">
    <property type="entry name" value="LRR_dom_sf"/>
</dbReference>
<reference evidence="1 2" key="1">
    <citation type="submission" date="2024-01" db="EMBL/GenBank/DDBJ databases">
        <title>A draft genome for the cacao thread blight pathogen Marasmiellus scandens.</title>
        <authorList>
            <person name="Baruah I.K."/>
            <person name="Leung J."/>
            <person name="Bukari Y."/>
            <person name="Amoako-Attah I."/>
            <person name="Meinhardt L.W."/>
            <person name="Bailey B.A."/>
            <person name="Cohen S.P."/>
        </authorList>
    </citation>
    <scope>NUCLEOTIDE SEQUENCE [LARGE SCALE GENOMIC DNA]</scope>
    <source>
        <strain evidence="1 2">GH-19</strain>
    </source>
</reference>
<organism evidence="1 2">
    <name type="scientific">Marasmiellus scandens</name>
    <dbReference type="NCBI Taxonomy" id="2682957"/>
    <lineage>
        <taxon>Eukaryota</taxon>
        <taxon>Fungi</taxon>
        <taxon>Dikarya</taxon>
        <taxon>Basidiomycota</taxon>
        <taxon>Agaricomycotina</taxon>
        <taxon>Agaricomycetes</taxon>
        <taxon>Agaricomycetidae</taxon>
        <taxon>Agaricales</taxon>
        <taxon>Marasmiineae</taxon>
        <taxon>Omphalotaceae</taxon>
        <taxon>Marasmiellus</taxon>
    </lineage>
</organism>
<dbReference type="SUPFAM" id="SSF52047">
    <property type="entry name" value="RNI-like"/>
    <property type="match status" value="1"/>
</dbReference>
<keyword evidence="2" id="KW-1185">Reference proteome</keyword>